<sequence length="322" mass="36699">METEGEDLPYEWSPETDHEIIYDYEYTEEILTKYRARYGSDNDLARNAIHATDLIFCLRKARGRKQNPKPMEISDELTLTWAGGLEFEDRLESLGVYPASARQKAMVYCWHCKAVSGQPARNQDGTEVAKCTVCNNYWIVGTPDYVLDGIVHETKETRKSRKNGPAAAPWWIDQVRTYLLFLKRGGRSDAPYARLIIKWLMGDYGSKKKGEQPRGPQTGLDAFKVVFHEGFEDHWDAELVRRLKIVTGKDVPELSVMSEGKTLSPCYDWECDSCDVGLDIDGEGTPCENFRWDKDGKLREVEPVKVELEEIADEVSASPKVD</sequence>
<dbReference type="EMBL" id="LAZR01023864">
    <property type="protein sequence ID" value="KKL77060.1"/>
    <property type="molecule type" value="Genomic_DNA"/>
</dbReference>
<accession>A0A0F9H5Z8</accession>
<evidence type="ECO:0008006" key="2">
    <source>
        <dbReference type="Google" id="ProtNLM"/>
    </source>
</evidence>
<proteinExistence type="predicted"/>
<dbReference type="Gene3D" id="3.90.320.10">
    <property type="match status" value="1"/>
</dbReference>
<organism evidence="1">
    <name type="scientific">marine sediment metagenome</name>
    <dbReference type="NCBI Taxonomy" id="412755"/>
    <lineage>
        <taxon>unclassified sequences</taxon>
        <taxon>metagenomes</taxon>
        <taxon>ecological metagenomes</taxon>
    </lineage>
</organism>
<protein>
    <recommendedName>
        <fullName evidence="2">PD-(D/E)XK endonuclease-like domain-containing protein</fullName>
    </recommendedName>
</protein>
<reference evidence="1" key="1">
    <citation type="journal article" date="2015" name="Nature">
        <title>Complex archaea that bridge the gap between prokaryotes and eukaryotes.</title>
        <authorList>
            <person name="Spang A."/>
            <person name="Saw J.H."/>
            <person name="Jorgensen S.L."/>
            <person name="Zaremba-Niedzwiedzka K."/>
            <person name="Martijn J."/>
            <person name="Lind A.E."/>
            <person name="van Eijk R."/>
            <person name="Schleper C."/>
            <person name="Guy L."/>
            <person name="Ettema T.J."/>
        </authorList>
    </citation>
    <scope>NUCLEOTIDE SEQUENCE</scope>
</reference>
<evidence type="ECO:0000313" key="1">
    <source>
        <dbReference type="EMBL" id="KKL77060.1"/>
    </source>
</evidence>
<name>A0A0F9H5Z8_9ZZZZ</name>
<comment type="caution">
    <text evidence="1">The sequence shown here is derived from an EMBL/GenBank/DDBJ whole genome shotgun (WGS) entry which is preliminary data.</text>
</comment>
<gene>
    <name evidence="1" type="ORF">LCGC14_2038670</name>
</gene>
<dbReference type="InterPro" id="IPR011604">
    <property type="entry name" value="PDDEXK-like_dom_sf"/>
</dbReference>
<dbReference type="AlphaFoldDB" id="A0A0F9H5Z8"/>